<reference evidence="4 5" key="1">
    <citation type="submission" date="2018-04" db="EMBL/GenBank/DDBJ databases">
        <title>Genomic Encyclopedia of Archaeal and Bacterial Type Strains, Phase II (KMG-II): from individual species to whole genera.</title>
        <authorList>
            <person name="Goeker M."/>
        </authorList>
    </citation>
    <scope>NUCLEOTIDE SEQUENCE [LARGE SCALE GENOMIC DNA]</scope>
    <source>
        <strain evidence="4 5">DSM 29955</strain>
    </source>
</reference>
<protein>
    <submittedName>
        <fullName evidence="4">Uncharacterized protein DUF4174</fullName>
    </submittedName>
</protein>
<feature type="domain" description="DUF4174" evidence="3">
    <location>
        <begin position="42"/>
        <end position="143"/>
    </location>
</feature>
<evidence type="ECO:0000259" key="3">
    <source>
        <dbReference type="Pfam" id="PF13778"/>
    </source>
</evidence>
<keyword evidence="5" id="KW-1185">Reference proteome</keyword>
<keyword evidence="1 2" id="KW-0732">Signal</keyword>
<dbReference type="InterPro" id="IPR025232">
    <property type="entry name" value="DUF4174"/>
</dbReference>
<organism evidence="4 5">
    <name type="scientific">Yoonia sediminilitoris</name>
    <dbReference type="NCBI Taxonomy" id="1286148"/>
    <lineage>
        <taxon>Bacteria</taxon>
        <taxon>Pseudomonadati</taxon>
        <taxon>Pseudomonadota</taxon>
        <taxon>Alphaproteobacteria</taxon>
        <taxon>Rhodobacterales</taxon>
        <taxon>Paracoccaceae</taxon>
        <taxon>Yoonia</taxon>
    </lineage>
</organism>
<dbReference type="EMBL" id="QBUD01000001">
    <property type="protein sequence ID" value="PUB18673.1"/>
    <property type="molecule type" value="Genomic_DNA"/>
</dbReference>
<gene>
    <name evidence="4" type="ORF">C8N45_101258</name>
</gene>
<evidence type="ECO:0000313" key="5">
    <source>
        <dbReference type="Proteomes" id="UP000244523"/>
    </source>
</evidence>
<feature type="chain" id="PRO_5015530816" evidence="2">
    <location>
        <begin position="19"/>
        <end position="152"/>
    </location>
</feature>
<accession>A0A2T6KQ39</accession>
<dbReference type="AlphaFoldDB" id="A0A2T6KQ39"/>
<feature type="signal peptide" evidence="2">
    <location>
        <begin position="1"/>
        <end position="18"/>
    </location>
</feature>
<evidence type="ECO:0000256" key="1">
    <source>
        <dbReference type="ARBA" id="ARBA00022729"/>
    </source>
</evidence>
<dbReference type="RefSeq" id="WP_245882511.1">
    <property type="nucleotide sequence ID" value="NZ_QBUD01000001.1"/>
</dbReference>
<dbReference type="Pfam" id="PF13778">
    <property type="entry name" value="DUF4174"/>
    <property type="match status" value="1"/>
</dbReference>
<evidence type="ECO:0000256" key="2">
    <source>
        <dbReference type="SAM" id="SignalP"/>
    </source>
</evidence>
<dbReference type="Proteomes" id="UP000244523">
    <property type="component" value="Unassembled WGS sequence"/>
</dbReference>
<comment type="caution">
    <text evidence="4">The sequence shown here is derived from an EMBL/GenBank/DDBJ whole genome shotgun (WGS) entry which is preliminary data.</text>
</comment>
<proteinExistence type="predicted"/>
<evidence type="ECO:0000313" key="4">
    <source>
        <dbReference type="EMBL" id="PUB18673.1"/>
    </source>
</evidence>
<name>A0A2T6KQ39_9RHOB</name>
<sequence length="152" mass="17184">MNLGLAALITLSAVPASAQDETVLEQWQQNHMQIFDAADVTLAELQWLARPLVVFADTPNDPRFTQQIDLLADRPEDLGERDVIIIVDTDPAAMTDLRTKLRPRGFMLALLGKDGRVALRKPAPYSIRELSRSIDKMPLRQQEIEDRRRVTP</sequence>